<evidence type="ECO:0000313" key="10">
    <source>
        <dbReference type="EMBL" id="ATX82276.1"/>
    </source>
</evidence>
<keyword evidence="4 7" id="KW-0067">ATP-binding</keyword>
<dbReference type="NCBIfam" id="TIGR02639">
    <property type="entry name" value="ClpA"/>
    <property type="match status" value="1"/>
</dbReference>
<evidence type="ECO:0000256" key="2">
    <source>
        <dbReference type="ARBA" id="ARBA00022737"/>
    </source>
</evidence>
<gene>
    <name evidence="10" type="ORF">Ga0123462_1413</name>
</gene>
<keyword evidence="5 7" id="KW-0143">Chaperone</keyword>
<dbReference type="PROSITE" id="PS00871">
    <property type="entry name" value="CLPAB_2"/>
    <property type="match status" value="1"/>
</dbReference>
<dbReference type="Gene3D" id="1.10.8.60">
    <property type="match status" value="2"/>
</dbReference>
<dbReference type="GO" id="GO:0006508">
    <property type="term" value="P:proteolysis"/>
    <property type="evidence" value="ECO:0007669"/>
    <property type="project" value="UniProtKB-KW"/>
</dbReference>
<sequence length="752" mass="83084">MGILSEELEETLNETFHNAHVRRNEFVTVEHLLLGLLDNPNALGVLLGCRADIEKLRQELTGFIRDHVAILPHDAGETTASIGLQRVIQRAVMHVQASGKHEVNGGHVLVAIFSEKDSHAVHFLNRMGITRLDVVSFIAHGAYSDEPAQDEQGRNTPAIEHEQGDSNASPLKRFCINLSVRAAEGKIDPLIGRKIELDRCIQTLCRRRKNNPLLVGEAGVGKTAIAEGLALKIAMGETSDVIRNATVYALDMGALLAGTKYRGDFEERLKAVLHALEREDHAILFIDEIHTIIGAGAASGGTMDASNLLKPVLANGELRCIGATTYQEFRNLFEKDRALSRRFQKIDVPEPSIAETIDILKGLKSRFEEHHNVRYSQAAIEQAAKLAKRHLHERYLPDSAIDVLDEAGAAMRVRPEEKRRTQINVHDIESMIATMARIPQQQVSASDKKRLAHLDRDLKLSVFGQDRAIDMLSASIKLSRAGLSHPEKPIGSFLFTGPTGVGKTEVARQLARIMGVELIRFDMSEYMESHTVSRLIGAPPGYVGFDQGGLLTEAVSKNPHAVLLLDEIEKAHPDLFNLLLQVMDHGTLTDNNGRKADFRHIVLIMTSNAGAFEIQQGSIGFNPNPQQGKDEDAIKRIFTPEFRNRLDSIIGFSQLSEEVILHVVDKLLIELEAQLLERKVEIDVSDAAKRWLARNGHDPLMGARPMARLIQEQIKKPLADAILFGALQKGGIATIDCEAGKLVVREQEPETA</sequence>
<dbReference type="SUPFAM" id="SSF81923">
    <property type="entry name" value="Double Clp-N motif"/>
    <property type="match status" value="1"/>
</dbReference>
<evidence type="ECO:0000256" key="5">
    <source>
        <dbReference type="ARBA" id="ARBA00023186"/>
    </source>
</evidence>
<evidence type="ECO:0000256" key="1">
    <source>
        <dbReference type="ARBA" id="ARBA00008675"/>
    </source>
</evidence>
<dbReference type="Pfam" id="PF00004">
    <property type="entry name" value="AAA"/>
    <property type="match status" value="1"/>
</dbReference>
<dbReference type="FunFam" id="3.40.50.300:FF:000025">
    <property type="entry name" value="ATP-dependent Clp protease subunit"/>
    <property type="match status" value="1"/>
</dbReference>
<dbReference type="Proteomes" id="UP000231637">
    <property type="component" value="Chromosome"/>
</dbReference>
<keyword evidence="2 6" id="KW-0677">Repeat</keyword>
<keyword evidence="10" id="KW-0378">Hydrolase</keyword>
<dbReference type="CDD" id="cd00009">
    <property type="entry name" value="AAA"/>
    <property type="match status" value="1"/>
</dbReference>
<dbReference type="InterPro" id="IPR027417">
    <property type="entry name" value="P-loop_NTPase"/>
</dbReference>
<evidence type="ECO:0000256" key="7">
    <source>
        <dbReference type="RuleBase" id="RU004432"/>
    </source>
</evidence>
<feature type="domain" description="Clp R" evidence="9">
    <location>
        <begin position="1"/>
        <end position="145"/>
    </location>
</feature>
<dbReference type="GO" id="GO:0008233">
    <property type="term" value="F:peptidase activity"/>
    <property type="evidence" value="ECO:0007669"/>
    <property type="project" value="UniProtKB-KW"/>
</dbReference>
<dbReference type="GO" id="GO:0016887">
    <property type="term" value="F:ATP hydrolysis activity"/>
    <property type="evidence" value="ECO:0007669"/>
    <property type="project" value="InterPro"/>
</dbReference>
<dbReference type="InterPro" id="IPR036628">
    <property type="entry name" value="Clp_N_dom_sf"/>
</dbReference>
<name>A0A2K8LDB4_9PROT</name>
<proteinExistence type="inferred from homology"/>
<dbReference type="PANTHER" id="PTHR11638">
    <property type="entry name" value="ATP-DEPENDENT CLP PROTEASE"/>
    <property type="match status" value="1"/>
</dbReference>
<dbReference type="GO" id="GO:0005737">
    <property type="term" value="C:cytoplasm"/>
    <property type="evidence" value="ECO:0007669"/>
    <property type="project" value="TreeGrafter"/>
</dbReference>
<dbReference type="InterPro" id="IPR050130">
    <property type="entry name" value="ClpA_ClpB"/>
</dbReference>
<dbReference type="InterPro" id="IPR003959">
    <property type="entry name" value="ATPase_AAA_core"/>
</dbReference>
<dbReference type="SUPFAM" id="SSF52540">
    <property type="entry name" value="P-loop containing nucleoside triphosphate hydrolases"/>
    <property type="match status" value="2"/>
</dbReference>
<evidence type="ECO:0000256" key="8">
    <source>
        <dbReference type="SAM" id="MobiDB-lite"/>
    </source>
</evidence>
<dbReference type="CDD" id="cd19499">
    <property type="entry name" value="RecA-like_ClpB_Hsp104-like"/>
    <property type="match status" value="1"/>
</dbReference>
<dbReference type="InterPro" id="IPR013461">
    <property type="entry name" value="ClpA"/>
</dbReference>
<dbReference type="InterPro" id="IPR018368">
    <property type="entry name" value="ClpA/B_CS1"/>
</dbReference>
<comment type="similarity">
    <text evidence="1 7">Belongs to the ClpA/ClpB family.</text>
</comment>
<dbReference type="Pfam" id="PF10431">
    <property type="entry name" value="ClpB_D2-small"/>
    <property type="match status" value="1"/>
</dbReference>
<dbReference type="AlphaFoldDB" id="A0A2K8LDB4"/>
<dbReference type="RefSeq" id="WP_198507311.1">
    <property type="nucleotide sequence ID" value="NZ_CP018800.1"/>
</dbReference>
<dbReference type="Pfam" id="PF17871">
    <property type="entry name" value="AAA_lid_9"/>
    <property type="match status" value="1"/>
</dbReference>
<dbReference type="InterPro" id="IPR041546">
    <property type="entry name" value="ClpA/ClpB_AAA_lid"/>
</dbReference>
<dbReference type="InterPro" id="IPR001270">
    <property type="entry name" value="ClpA/B"/>
</dbReference>
<dbReference type="GO" id="GO:0005524">
    <property type="term" value="F:ATP binding"/>
    <property type="evidence" value="ECO:0007669"/>
    <property type="project" value="UniProtKB-KW"/>
</dbReference>
<keyword evidence="3 7" id="KW-0547">Nucleotide-binding</keyword>
<dbReference type="PROSITE" id="PS51903">
    <property type="entry name" value="CLP_R"/>
    <property type="match status" value="1"/>
</dbReference>
<accession>A0A2K8LDB4</accession>
<feature type="region of interest" description="Disordered" evidence="8">
    <location>
        <begin position="145"/>
        <end position="166"/>
    </location>
</feature>
<protein>
    <submittedName>
        <fullName evidence="10">ATP-dependent Clp protease ATP-binding subunit ClpA</fullName>
    </submittedName>
</protein>
<keyword evidence="11" id="KW-1185">Reference proteome</keyword>
<evidence type="ECO:0000313" key="11">
    <source>
        <dbReference type="Proteomes" id="UP000231637"/>
    </source>
</evidence>
<dbReference type="GO" id="GO:0034605">
    <property type="term" value="P:cellular response to heat"/>
    <property type="evidence" value="ECO:0007669"/>
    <property type="project" value="TreeGrafter"/>
</dbReference>
<dbReference type="SMART" id="SM01086">
    <property type="entry name" value="ClpB_D2-small"/>
    <property type="match status" value="1"/>
</dbReference>
<dbReference type="InterPro" id="IPR003593">
    <property type="entry name" value="AAA+_ATPase"/>
</dbReference>
<dbReference type="PROSITE" id="PS00870">
    <property type="entry name" value="CLPAB_1"/>
    <property type="match status" value="1"/>
</dbReference>
<keyword evidence="10" id="KW-0645">Protease</keyword>
<reference evidence="10 11" key="1">
    <citation type="submission" date="2016-12" db="EMBL/GenBank/DDBJ databases">
        <title>Isolation and genomic insights into novel planktonic Zetaproteobacteria from stratified waters of the Chesapeake Bay.</title>
        <authorList>
            <person name="McAllister S.M."/>
            <person name="Kato S."/>
            <person name="Chan C.S."/>
            <person name="Chiu B.K."/>
            <person name="Field E.K."/>
        </authorList>
    </citation>
    <scope>NUCLEOTIDE SEQUENCE [LARGE SCALE GENOMIC DNA]</scope>
    <source>
        <strain evidence="10 11">CP-8</strain>
    </source>
</reference>
<dbReference type="KEGG" id="mfn:Ga0123462_1413"/>
<dbReference type="PANTHER" id="PTHR11638:SF111">
    <property type="entry name" value="ATP-DEPENDENT CLP PROTEASE ATP-BINDING SUBUNIT CLPA"/>
    <property type="match status" value="1"/>
</dbReference>
<evidence type="ECO:0000256" key="3">
    <source>
        <dbReference type="ARBA" id="ARBA00022741"/>
    </source>
</evidence>
<dbReference type="EMBL" id="CP018800">
    <property type="protein sequence ID" value="ATX82276.1"/>
    <property type="molecule type" value="Genomic_DNA"/>
</dbReference>
<evidence type="ECO:0000256" key="6">
    <source>
        <dbReference type="PROSITE-ProRule" id="PRU01251"/>
    </source>
</evidence>
<dbReference type="InterPro" id="IPR028299">
    <property type="entry name" value="ClpA/B_CS2"/>
</dbReference>
<evidence type="ECO:0000256" key="4">
    <source>
        <dbReference type="ARBA" id="ARBA00022840"/>
    </source>
</evidence>
<dbReference type="Gene3D" id="1.10.1780.10">
    <property type="entry name" value="Clp, N-terminal domain"/>
    <property type="match status" value="1"/>
</dbReference>
<dbReference type="InterPro" id="IPR004176">
    <property type="entry name" value="Clp_R_N"/>
</dbReference>
<evidence type="ECO:0000259" key="9">
    <source>
        <dbReference type="PROSITE" id="PS51903"/>
    </source>
</evidence>
<dbReference type="Pfam" id="PF02861">
    <property type="entry name" value="Clp_N"/>
    <property type="match status" value="1"/>
</dbReference>
<dbReference type="Gene3D" id="3.40.50.300">
    <property type="entry name" value="P-loop containing nucleotide triphosphate hydrolases"/>
    <property type="match status" value="2"/>
</dbReference>
<dbReference type="InterPro" id="IPR019489">
    <property type="entry name" value="Clp_ATPase_C"/>
</dbReference>
<dbReference type="SMART" id="SM00382">
    <property type="entry name" value="AAA"/>
    <property type="match status" value="2"/>
</dbReference>
<dbReference type="PRINTS" id="PR00300">
    <property type="entry name" value="CLPPROTEASEA"/>
</dbReference>
<organism evidence="10 11">
    <name type="scientific">Mariprofundus ferrinatatus</name>
    <dbReference type="NCBI Taxonomy" id="1921087"/>
    <lineage>
        <taxon>Bacteria</taxon>
        <taxon>Pseudomonadati</taxon>
        <taxon>Pseudomonadota</taxon>
        <taxon>Candidatius Mariprofundia</taxon>
        <taxon>Mariprofundales</taxon>
        <taxon>Mariprofundaceae</taxon>
        <taxon>Mariprofundus</taxon>
    </lineage>
</organism>
<dbReference type="GO" id="GO:0043335">
    <property type="term" value="P:protein unfolding"/>
    <property type="evidence" value="ECO:0007669"/>
    <property type="project" value="InterPro"/>
</dbReference>
<dbReference type="Pfam" id="PF07724">
    <property type="entry name" value="AAA_2"/>
    <property type="match status" value="1"/>
</dbReference>